<dbReference type="EMBL" id="ML995488">
    <property type="protein sequence ID" value="KAF2141088.1"/>
    <property type="molecule type" value="Genomic_DNA"/>
</dbReference>
<dbReference type="InterPro" id="IPR011051">
    <property type="entry name" value="RmlC_Cupin_sf"/>
</dbReference>
<evidence type="ECO:0008006" key="4">
    <source>
        <dbReference type="Google" id="ProtNLM"/>
    </source>
</evidence>
<dbReference type="InterPro" id="IPR052538">
    <property type="entry name" value="Flavonoid_dioxygenase-like"/>
</dbReference>
<dbReference type="CDD" id="cd02215">
    <property type="entry name" value="cupin_QDO_N_C"/>
    <property type="match status" value="1"/>
</dbReference>
<dbReference type="InterPro" id="IPR014710">
    <property type="entry name" value="RmlC-like_jellyroll"/>
</dbReference>
<protein>
    <recommendedName>
        <fullName evidence="4">Cupin 2 conserved barrel domain-containing protein</fullName>
    </recommendedName>
</protein>
<dbReference type="PANTHER" id="PTHR43346:SF1">
    <property type="entry name" value="QUERCETIN 2,3-DIOXYGENASE-RELATED"/>
    <property type="match status" value="1"/>
</dbReference>
<dbReference type="PANTHER" id="PTHR43346">
    <property type="entry name" value="LIGAND BINDING DOMAIN PROTEIN, PUTATIVE (AFU_ORTHOLOGUE AFUA_6G14370)-RELATED"/>
    <property type="match status" value="1"/>
</dbReference>
<dbReference type="AlphaFoldDB" id="A0A6A6BBV3"/>
<proteinExistence type="predicted"/>
<dbReference type="GeneID" id="54298155"/>
<dbReference type="OrthoDB" id="5370773at2759"/>
<gene>
    <name evidence="2" type="ORF">K452DRAFT_288467</name>
</gene>
<reference evidence="2" key="1">
    <citation type="journal article" date="2020" name="Stud. Mycol.">
        <title>101 Dothideomycetes genomes: a test case for predicting lifestyles and emergence of pathogens.</title>
        <authorList>
            <person name="Haridas S."/>
            <person name="Albert R."/>
            <person name="Binder M."/>
            <person name="Bloem J."/>
            <person name="Labutti K."/>
            <person name="Salamov A."/>
            <person name="Andreopoulos B."/>
            <person name="Baker S."/>
            <person name="Barry K."/>
            <person name="Bills G."/>
            <person name="Bluhm B."/>
            <person name="Cannon C."/>
            <person name="Castanera R."/>
            <person name="Culley D."/>
            <person name="Daum C."/>
            <person name="Ezra D."/>
            <person name="Gonzalez J."/>
            <person name="Henrissat B."/>
            <person name="Kuo A."/>
            <person name="Liang C."/>
            <person name="Lipzen A."/>
            <person name="Lutzoni F."/>
            <person name="Magnuson J."/>
            <person name="Mondo S."/>
            <person name="Nolan M."/>
            <person name="Ohm R."/>
            <person name="Pangilinan J."/>
            <person name="Park H.-J."/>
            <person name="Ramirez L."/>
            <person name="Alfaro M."/>
            <person name="Sun H."/>
            <person name="Tritt A."/>
            <person name="Yoshinaga Y."/>
            <person name="Zwiers L.-H."/>
            <person name="Turgeon B."/>
            <person name="Goodwin S."/>
            <person name="Spatafora J."/>
            <person name="Crous P."/>
            <person name="Grigoriev I."/>
        </authorList>
    </citation>
    <scope>NUCLEOTIDE SEQUENCE</scope>
    <source>
        <strain evidence="2">CBS 121167</strain>
    </source>
</reference>
<feature type="region of interest" description="Disordered" evidence="1">
    <location>
        <begin position="172"/>
        <end position="193"/>
    </location>
</feature>
<dbReference type="RefSeq" id="XP_033396801.1">
    <property type="nucleotide sequence ID" value="XM_033540659.1"/>
</dbReference>
<evidence type="ECO:0000256" key="1">
    <source>
        <dbReference type="SAM" id="MobiDB-lite"/>
    </source>
</evidence>
<dbReference type="Proteomes" id="UP000799438">
    <property type="component" value="Unassembled WGS sequence"/>
</dbReference>
<evidence type="ECO:0000313" key="3">
    <source>
        <dbReference type="Proteomes" id="UP000799438"/>
    </source>
</evidence>
<keyword evidence="3" id="KW-1185">Reference proteome</keyword>
<organism evidence="2 3">
    <name type="scientific">Aplosporella prunicola CBS 121167</name>
    <dbReference type="NCBI Taxonomy" id="1176127"/>
    <lineage>
        <taxon>Eukaryota</taxon>
        <taxon>Fungi</taxon>
        <taxon>Dikarya</taxon>
        <taxon>Ascomycota</taxon>
        <taxon>Pezizomycotina</taxon>
        <taxon>Dothideomycetes</taxon>
        <taxon>Dothideomycetes incertae sedis</taxon>
        <taxon>Botryosphaeriales</taxon>
        <taxon>Aplosporellaceae</taxon>
        <taxon>Aplosporella</taxon>
    </lineage>
</organism>
<dbReference type="Gene3D" id="2.60.120.10">
    <property type="entry name" value="Jelly Rolls"/>
    <property type="match status" value="2"/>
</dbReference>
<name>A0A6A6BBV3_9PEZI</name>
<accession>A0A6A6BBV3</accession>
<evidence type="ECO:0000313" key="2">
    <source>
        <dbReference type="EMBL" id="KAF2141088.1"/>
    </source>
</evidence>
<dbReference type="SUPFAM" id="SSF51182">
    <property type="entry name" value="RmlC-like cupins"/>
    <property type="match status" value="1"/>
</dbReference>
<sequence>MKTAVLASAAAAVSATPWSGSLYVDTAPPTPRPYVLPKLSGQAVSIGSQIYRFAVTGNSSGGAFTLMNTHAPDSPALGVLPHIHRRHYENFYCAKGRVNLWAARNETGHHARELSPGDYGAVPPGTTHTFQMTDPDTQLTGVIAPGGFEELFIAIGDGAYASPTGAEFVPAAAPGPPPGTNNSGPGAAGPPPGMISQLQSFDVFAQLDFQPRQDMVNGSAPVDATWHTGSSAQALAPSPRAPAFVAKNRGPKFLHAPAGASAYQLVAPLSRAAHTRANFSMGTITMSAPFANASATSPSSLTLPQPVAFQLEEGELHVSVGKNASARLIQGDVLFVPAGTEFSYTATRPFTRWLYVTGGGEGSLDELLIAQGKRWDWASYPVAPGVVVQG</sequence>